<dbReference type="KEGG" id="mmuc:C1S78_021180"/>
<feature type="transmembrane region" description="Helical" evidence="1">
    <location>
        <begin position="126"/>
        <end position="146"/>
    </location>
</feature>
<evidence type="ECO:0000313" key="2">
    <source>
        <dbReference type="EMBL" id="QPG67997.1"/>
    </source>
</evidence>
<dbReference type="Proteomes" id="UP000309231">
    <property type="component" value="Chromosome"/>
</dbReference>
<sequence length="165" mass="17900">MSDLMTTRALTTRDRADLAASILFGAVRVGLGLLWLHEGYVKLRAHFGSADILLVVDGASANSRVPEYFRFVAEHLLRPTADLAGIMTPPTEVTLGLVLILGVFSTLSAVVSAGLLAVYWSSDQLIAQYPIMALLSVGVLVGQGYSNRWSIMTLVRRRSTHQEEG</sequence>
<evidence type="ECO:0000313" key="4">
    <source>
        <dbReference type="Proteomes" id="UP000309231"/>
    </source>
</evidence>
<dbReference type="AlphaFoldDB" id="A0A8H2JFD1"/>
<keyword evidence="1" id="KW-1133">Transmembrane helix</keyword>
<gene>
    <name evidence="2" type="ORF">C1S78_021180</name>
    <name evidence="3" type="ORF">C1S78_21125</name>
</gene>
<feature type="transmembrane region" description="Helical" evidence="1">
    <location>
        <begin position="95"/>
        <end position="120"/>
    </location>
</feature>
<keyword evidence="4" id="KW-1185">Reference proteome</keyword>
<name>A0A8H2JFD1_MYCMU</name>
<dbReference type="GeneID" id="76727459"/>
<dbReference type="RefSeq" id="WP_053855726.1">
    <property type="nucleotide sequence ID" value="NZ_ANBS01000003.1"/>
</dbReference>
<evidence type="ECO:0000256" key="1">
    <source>
        <dbReference type="SAM" id="Phobius"/>
    </source>
</evidence>
<organism evidence="3">
    <name type="scientific">Mycolicibacterium mucogenicum DSM 44124</name>
    <dbReference type="NCBI Taxonomy" id="1226753"/>
    <lineage>
        <taxon>Bacteria</taxon>
        <taxon>Bacillati</taxon>
        <taxon>Actinomycetota</taxon>
        <taxon>Actinomycetes</taxon>
        <taxon>Mycobacteriales</taxon>
        <taxon>Mycobacteriaceae</taxon>
        <taxon>Mycolicibacterium</taxon>
    </lineage>
</organism>
<evidence type="ECO:0000313" key="3">
    <source>
        <dbReference type="EMBL" id="TLH54537.1"/>
    </source>
</evidence>
<keyword evidence="1" id="KW-0812">Transmembrane</keyword>
<feature type="transmembrane region" description="Helical" evidence="1">
    <location>
        <begin position="18"/>
        <end position="36"/>
    </location>
</feature>
<reference evidence="2 4" key="2">
    <citation type="journal article" date="2019" name="BMC Evol. Biol.">
        <title>Comparative genomics of Mycobacterium mucogenicum and Mycobacterium neoaurum clade members emphasizing tRNA and non-coding RNA.</title>
        <authorList>
            <person name="Behra P.R.K."/>
            <person name="Pettersson B.M.F."/>
            <person name="Das S."/>
            <person name="Dasgupta S."/>
            <person name="Kirsebom L.A."/>
        </authorList>
    </citation>
    <scope>NUCLEOTIDE SEQUENCE [LARGE SCALE GENOMIC DNA]</scope>
    <source>
        <strain evidence="2 4">DSM 44124</strain>
    </source>
</reference>
<reference evidence="3" key="1">
    <citation type="submission" date="2018-01" db="EMBL/GenBank/DDBJ databases">
        <title>Comparative genomics of Mycobacterium mucogenicum and Mycobacterium neoaurum clade members emphasizing tRNA and non-coding RNA.</title>
        <authorList>
            <person name="Behra P.R.K."/>
            <person name="Pettersson B.M.F."/>
            <person name="Das S."/>
            <person name="Dasgupta S."/>
            <person name="Kirsebom L.A."/>
        </authorList>
    </citation>
    <scope>NUCLEOTIDE SEQUENCE</scope>
    <source>
        <strain evidence="3">DSM 44124</strain>
    </source>
</reference>
<accession>A0A8H2JFD1</accession>
<reference evidence="2 4" key="3">
    <citation type="journal article" date="2019" name="Sci. Rep.">
        <title>Insight into the biology of Mycobacterium mucogenicum and Mycobacterium neoaurum clade members.</title>
        <authorList>
            <person name="Behra P.R.K."/>
            <person name="Pettersson B.M.F."/>
            <person name="Ramesh M."/>
            <person name="Dasgupta S."/>
            <person name="Kirsebom L.A."/>
        </authorList>
    </citation>
    <scope>NUCLEOTIDE SEQUENCE [LARGE SCALE GENOMIC DNA]</scope>
    <source>
        <strain evidence="2 4">DSM 44124</strain>
    </source>
</reference>
<dbReference type="EMBL" id="POTL01000001">
    <property type="protein sequence ID" value="TLH54537.1"/>
    <property type="molecule type" value="Genomic_DNA"/>
</dbReference>
<protein>
    <submittedName>
        <fullName evidence="3">DoxX family membrane protein</fullName>
    </submittedName>
</protein>
<keyword evidence="1" id="KW-0472">Membrane</keyword>
<proteinExistence type="predicted"/>
<dbReference type="EMBL" id="CP062008">
    <property type="protein sequence ID" value="QPG67997.1"/>
    <property type="molecule type" value="Genomic_DNA"/>
</dbReference>